<feature type="transmembrane region" description="Helical" evidence="7">
    <location>
        <begin position="374"/>
        <end position="396"/>
    </location>
</feature>
<keyword evidence="10" id="KW-1185">Reference proteome</keyword>
<dbReference type="Pfam" id="PF07690">
    <property type="entry name" value="MFS_1"/>
    <property type="match status" value="1"/>
</dbReference>
<dbReference type="PANTHER" id="PTHR23511">
    <property type="entry name" value="SYNAPTIC VESICLE GLYCOPROTEIN 2"/>
    <property type="match status" value="1"/>
</dbReference>
<name>W0PGA9_ADVMD</name>
<evidence type="ECO:0000313" key="10">
    <source>
        <dbReference type="Proteomes" id="UP000019095"/>
    </source>
</evidence>
<dbReference type="PROSITE" id="PS00217">
    <property type="entry name" value="SUGAR_TRANSPORT_2"/>
    <property type="match status" value="1"/>
</dbReference>
<gene>
    <name evidence="9" type="ORF">MIM_c25370</name>
</gene>
<keyword evidence="6 7" id="KW-0472">Membrane</keyword>
<evidence type="ECO:0000256" key="4">
    <source>
        <dbReference type="ARBA" id="ARBA00022692"/>
    </source>
</evidence>
<evidence type="ECO:0000256" key="5">
    <source>
        <dbReference type="ARBA" id="ARBA00022989"/>
    </source>
</evidence>
<dbReference type="KEGG" id="amim:MIM_c25370"/>
<dbReference type="PROSITE" id="PS50850">
    <property type="entry name" value="MFS"/>
    <property type="match status" value="1"/>
</dbReference>
<evidence type="ECO:0000256" key="6">
    <source>
        <dbReference type="ARBA" id="ARBA00023136"/>
    </source>
</evidence>
<dbReference type="eggNOG" id="COG2814">
    <property type="taxonomic scope" value="Bacteria"/>
</dbReference>
<sequence>MNESEVRRRLDNRGWGPFFNKLWVASGLGWMADAMNVAALGLVLPLILTDLDITRAEGGVIVSSTFAGFIVGAIVTGKLSDMFGRRTLLIANIVLFSAAAVLVGFSHDFWTILVLRFIQGIGMGGEFPIISTYINEVSPKRYRDRLIGLTSAFFSYAFALIPLIGLFVVPVLGWRGLFWSLIIPVFFAIWARRSLPESPMFLARKGNTAGTEAALKIIENGSIEKIDDTSSVNNAQTEPTGGDLFTGRTALLMVFWILMFLCQYGFASWIPTAIAQANGGVSASSSYGLTSILFTGMIAGYLIASFGTGKLSPKLFLTLSFLEYGISLICFGLSTDMVPMLIFGWLAAAGYGFTTISAYSYTPNQFKTAIRGTGMGLVTGIGRIGAVAGPMIVGLISPVGSLGMSFVVFGIASLAAVIVVQILERSSKKYGMQKVASSLH</sequence>
<dbReference type="SUPFAM" id="SSF103473">
    <property type="entry name" value="MFS general substrate transporter"/>
    <property type="match status" value="1"/>
</dbReference>
<evidence type="ECO:0000313" key="9">
    <source>
        <dbReference type="EMBL" id="AHG64607.1"/>
    </source>
</evidence>
<dbReference type="AlphaFoldDB" id="W0PGA9"/>
<evidence type="ECO:0000259" key="8">
    <source>
        <dbReference type="PROSITE" id="PS50850"/>
    </source>
</evidence>
<feature type="transmembrane region" description="Helical" evidence="7">
    <location>
        <begin position="113"/>
        <end position="134"/>
    </location>
</feature>
<evidence type="ECO:0000256" key="1">
    <source>
        <dbReference type="ARBA" id="ARBA00004141"/>
    </source>
</evidence>
<feature type="transmembrane region" description="Helical" evidence="7">
    <location>
        <begin position="21"/>
        <end position="47"/>
    </location>
</feature>
<feature type="transmembrane region" description="Helical" evidence="7">
    <location>
        <begin position="402"/>
        <end position="423"/>
    </location>
</feature>
<keyword evidence="4 7" id="KW-0812">Transmembrane</keyword>
<feature type="transmembrane region" description="Helical" evidence="7">
    <location>
        <begin position="315"/>
        <end position="334"/>
    </location>
</feature>
<dbReference type="HOGENOM" id="CLU_001265_46_6_4"/>
<feature type="transmembrane region" description="Helical" evidence="7">
    <location>
        <begin position="59"/>
        <end position="76"/>
    </location>
</feature>
<dbReference type="Gene3D" id="1.20.1250.20">
    <property type="entry name" value="MFS general substrate transporter like domains"/>
    <property type="match status" value="1"/>
</dbReference>
<dbReference type="InterPro" id="IPR005829">
    <property type="entry name" value="Sugar_transporter_CS"/>
</dbReference>
<dbReference type="RefSeq" id="WP_025373250.1">
    <property type="nucleotide sequence ID" value="NZ_CP003915.1"/>
</dbReference>
<feature type="transmembrane region" description="Helical" evidence="7">
    <location>
        <begin position="286"/>
        <end position="303"/>
    </location>
</feature>
<proteinExistence type="inferred from homology"/>
<dbReference type="InterPro" id="IPR036259">
    <property type="entry name" value="MFS_trans_sf"/>
</dbReference>
<dbReference type="PROSITE" id="PS00216">
    <property type="entry name" value="SUGAR_TRANSPORT_1"/>
    <property type="match status" value="1"/>
</dbReference>
<dbReference type="InterPro" id="IPR020846">
    <property type="entry name" value="MFS_dom"/>
</dbReference>
<keyword evidence="5 7" id="KW-1133">Transmembrane helix</keyword>
<comment type="subcellular location">
    <subcellularLocation>
        <location evidence="1">Membrane</location>
        <topology evidence="1">Multi-pass membrane protein</topology>
    </subcellularLocation>
</comment>
<feature type="transmembrane region" description="Helical" evidence="7">
    <location>
        <begin position="250"/>
        <end position="274"/>
    </location>
</feature>
<dbReference type="Proteomes" id="UP000019095">
    <property type="component" value="Chromosome"/>
</dbReference>
<evidence type="ECO:0000256" key="3">
    <source>
        <dbReference type="ARBA" id="ARBA00022448"/>
    </source>
</evidence>
<evidence type="ECO:0000256" key="7">
    <source>
        <dbReference type="SAM" id="Phobius"/>
    </source>
</evidence>
<dbReference type="InterPro" id="IPR011701">
    <property type="entry name" value="MFS"/>
</dbReference>
<dbReference type="PATRIC" id="fig|1247726.3.peg.2788"/>
<comment type="similarity">
    <text evidence="2">Belongs to the major facilitator superfamily. Sugar transporter (TC 2.A.1.1) family.</text>
</comment>
<dbReference type="GO" id="GO:0016020">
    <property type="term" value="C:membrane"/>
    <property type="evidence" value="ECO:0007669"/>
    <property type="project" value="UniProtKB-SubCell"/>
</dbReference>
<dbReference type="EMBL" id="CP003915">
    <property type="protein sequence ID" value="AHG64607.1"/>
    <property type="molecule type" value="Genomic_DNA"/>
</dbReference>
<feature type="transmembrane region" description="Helical" evidence="7">
    <location>
        <begin position="146"/>
        <end position="171"/>
    </location>
</feature>
<dbReference type="STRING" id="1247726.MIM_c25370"/>
<feature type="domain" description="Major facilitator superfamily (MFS) profile" evidence="8">
    <location>
        <begin position="22"/>
        <end position="428"/>
    </location>
</feature>
<dbReference type="PANTHER" id="PTHR23511:SF34">
    <property type="entry name" value="SYNAPTIC VESICLE GLYCOPROTEIN 2"/>
    <property type="match status" value="1"/>
</dbReference>
<feature type="transmembrane region" description="Helical" evidence="7">
    <location>
        <begin position="88"/>
        <end position="107"/>
    </location>
</feature>
<dbReference type="OrthoDB" id="9814026at2"/>
<dbReference type="GO" id="GO:0022857">
    <property type="term" value="F:transmembrane transporter activity"/>
    <property type="evidence" value="ECO:0007669"/>
    <property type="project" value="InterPro"/>
</dbReference>
<keyword evidence="3" id="KW-0813">Transport</keyword>
<accession>W0PGA9</accession>
<feature type="transmembrane region" description="Helical" evidence="7">
    <location>
        <begin position="340"/>
        <end position="362"/>
    </location>
</feature>
<evidence type="ECO:0000256" key="2">
    <source>
        <dbReference type="ARBA" id="ARBA00010992"/>
    </source>
</evidence>
<protein>
    <submittedName>
        <fullName evidence="9">Putative transport protein, MFS-type</fullName>
    </submittedName>
</protein>
<feature type="transmembrane region" description="Helical" evidence="7">
    <location>
        <begin position="177"/>
        <end position="195"/>
    </location>
</feature>
<reference evidence="9 10" key="1">
    <citation type="journal article" date="2014" name="Microbiology">
        <title>Unravelling the complete genome sequence of Advenella mimigardefordensis strain DPN7T and novel insights in the catabolism of the xenobiotic polythioester precursor 3,3'-dithiodipropionate.</title>
        <authorList>
            <person name="Wubbeler J.H."/>
            <person name="Hiessl S."/>
            <person name="Schuldes J."/>
            <person name="Thurmer A."/>
            <person name="Daniel R."/>
            <person name="Steinbuchel A."/>
        </authorList>
    </citation>
    <scope>NUCLEOTIDE SEQUENCE [LARGE SCALE GENOMIC DNA]</scope>
    <source>
        <strain evidence="10">DSM 17166 / LMG 22922 / DPN7</strain>
    </source>
</reference>
<organism evidence="9 10">
    <name type="scientific">Advenella mimigardefordensis (strain DSM 17166 / LMG 22922 / DPN7)</name>
    <dbReference type="NCBI Taxonomy" id="1247726"/>
    <lineage>
        <taxon>Bacteria</taxon>
        <taxon>Pseudomonadati</taxon>
        <taxon>Pseudomonadota</taxon>
        <taxon>Betaproteobacteria</taxon>
        <taxon>Burkholderiales</taxon>
        <taxon>Alcaligenaceae</taxon>
    </lineage>
</organism>